<proteinExistence type="predicted"/>
<feature type="coiled-coil region" evidence="1">
    <location>
        <begin position="1"/>
        <end position="32"/>
    </location>
</feature>
<protein>
    <submittedName>
        <fullName evidence="3">Uncharacterized protein</fullName>
    </submittedName>
</protein>
<evidence type="ECO:0000313" key="4">
    <source>
        <dbReference type="Proteomes" id="UP000585050"/>
    </source>
</evidence>
<gene>
    <name evidence="3" type="ORF">HGP29_08315</name>
</gene>
<dbReference type="EMBL" id="JABAIL010000002">
    <property type="protein sequence ID" value="NLR91208.1"/>
    <property type="molecule type" value="Genomic_DNA"/>
</dbReference>
<keyword evidence="2" id="KW-0472">Membrane</keyword>
<dbReference type="AlphaFoldDB" id="A0A7X8SJE0"/>
<keyword evidence="2" id="KW-0812">Transmembrane</keyword>
<keyword evidence="1" id="KW-0175">Coiled coil</keyword>
<name>A0A7X8SJE0_9BACT</name>
<dbReference type="Proteomes" id="UP000585050">
    <property type="component" value="Unassembled WGS sequence"/>
</dbReference>
<keyword evidence="2" id="KW-1133">Transmembrane helix</keyword>
<evidence type="ECO:0000256" key="2">
    <source>
        <dbReference type="SAM" id="Phobius"/>
    </source>
</evidence>
<evidence type="ECO:0000313" key="3">
    <source>
        <dbReference type="EMBL" id="NLR91208.1"/>
    </source>
</evidence>
<accession>A0A7X8SJE0</accession>
<organism evidence="3 4">
    <name type="scientific">Flammeovirga agarivorans</name>
    <dbReference type="NCBI Taxonomy" id="2726742"/>
    <lineage>
        <taxon>Bacteria</taxon>
        <taxon>Pseudomonadati</taxon>
        <taxon>Bacteroidota</taxon>
        <taxon>Cytophagia</taxon>
        <taxon>Cytophagales</taxon>
        <taxon>Flammeovirgaceae</taxon>
        <taxon>Flammeovirga</taxon>
    </lineage>
</organism>
<evidence type="ECO:0000256" key="1">
    <source>
        <dbReference type="SAM" id="Coils"/>
    </source>
</evidence>
<sequence length="141" mass="16031">MSDILNKSNEIRDRLNEEKAQLKKDTKKYRDDLVDVASETVSGMRTDVKKVLTYGAALVITYNLSNWAFKVGNKRSQKKYLKKLAKANAQNAAGGDVKIKNSKVPSFGKMLRDEAMVFLMGVAKEELINYLQTRKERRGKK</sequence>
<dbReference type="RefSeq" id="WP_168881905.1">
    <property type="nucleotide sequence ID" value="NZ_JABAIL010000002.1"/>
</dbReference>
<feature type="transmembrane region" description="Helical" evidence="2">
    <location>
        <begin position="51"/>
        <end position="69"/>
    </location>
</feature>
<reference evidence="3 4" key="1">
    <citation type="submission" date="2020-04" db="EMBL/GenBank/DDBJ databases">
        <title>Flammeovirga sp. SR4, a novel species isolated from seawater.</title>
        <authorList>
            <person name="Wang X."/>
        </authorList>
    </citation>
    <scope>NUCLEOTIDE SEQUENCE [LARGE SCALE GENOMIC DNA]</scope>
    <source>
        <strain evidence="3 4">SR4</strain>
    </source>
</reference>
<keyword evidence="4" id="KW-1185">Reference proteome</keyword>
<comment type="caution">
    <text evidence="3">The sequence shown here is derived from an EMBL/GenBank/DDBJ whole genome shotgun (WGS) entry which is preliminary data.</text>
</comment>